<keyword evidence="2" id="KW-1185">Reference proteome</keyword>
<dbReference type="InterPro" id="IPR036691">
    <property type="entry name" value="Endo/exonu/phosph_ase_sf"/>
</dbReference>
<dbReference type="Proteomes" id="UP000187406">
    <property type="component" value="Unassembled WGS sequence"/>
</dbReference>
<evidence type="ECO:0000313" key="2">
    <source>
        <dbReference type="Proteomes" id="UP000187406"/>
    </source>
</evidence>
<dbReference type="PANTHER" id="PTHR33710">
    <property type="entry name" value="BNAC02G09200D PROTEIN"/>
    <property type="match status" value="1"/>
</dbReference>
<dbReference type="AlphaFoldDB" id="A0A1Q3D3X9"/>
<reference evidence="2" key="1">
    <citation type="submission" date="2016-04" db="EMBL/GenBank/DDBJ databases">
        <title>Cephalotus genome sequencing.</title>
        <authorList>
            <person name="Fukushima K."/>
            <person name="Hasebe M."/>
            <person name="Fang X."/>
        </authorList>
    </citation>
    <scope>NUCLEOTIDE SEQUENCE [LARGE SCALE GENOMIC DNA]</scope>
    <source>
        <strain evidence="2">cv. St1</strain>
    </source>
</reference>
<sequence>MGDFNVSRYPHEHSRMHPCITKSMHEFNDCITTSELEDIRCVGNRFTWSNKRAGRDAISKKIDRALGNWEWFRQYTFSVAHFMQPGVSAHSPIVLQLSLATGNENRPCKFSNIWADHQDFLPLVAKVWAQNYGSNPLEDIILNLKQLKGELKSFNRKYFHKPEKRVSNAREELVKIQEKLDTLLVWT</sequence>
<gene>
    <name evidence="1" type="ORF">CFOL_v3_30439</name>
</gene>
<dbReference type="InParanoid" id="A0A1Q3D3X9"/>
<comment type="caution">
    <text evidence="1">The sequence shown here is derived from an EMBL/GenBank/DDBJ whole genome shotgun (WGS) entry which is preliminary data.</text>
</comment>
<protein>
    <recommendedName>
        <fullName evidence="3">Exo_endo_phos domain-containing protein</fullName>
    </recommendedName>
</protein>
<evidence type="ECO:0000313" key="1">
    <source>
        <dbReference type="EMBL" id="GAV87013.1"/>
    </source>
</evidence>
<dbReference type="PANTHER" id="PTHR33710:SF71">
    <property type="entry name" value="ENDONUCLEASE_EXONUCLEASE_PHOSPHATASE DOMAIN-CONTAINING PROTEIN"/>
    <property type="match status" value="1"/>
</dbReference>
<accession>A0A1Q3D3X9</accession>
<name>A0A1Q3D3X9_CEPFO</name>
<dbReference type="Gene3D" id="3.60.10.10">
    <property type="entry name" value="Endonuclease/exonuclease/phosphatase"/>
    <property type="match status" value="1"/>
</dbReference>
<dbReference type="SUPFAM" id="SSF56219">
    <property type="entry name" value="DNase I-like"/>
    <property type="match status" value="1"/>
</dbReference>
<evidence type="ECO:0008006" key="3">
    <source>
        <dbReference type="Google" id="ProtNLM"/>
    </source>
</evidence>
<proteinExistence type="predicted"/>
<dbReference type="EMBL" id="BDDD01004129">
    <property type="protein sequence ID" value="GAV87013.1"/>
    <property type="molecule type" value="Genomic_DNA"/>
</dbReference>
<dbReference type="OrthoDB" id="1742140at2759"/>
<organism evidence="1 2">
    <name type="scientific">Cephalotus follicularis</name>
    <name type="common">Albany pitcher plant</name>
    <dbReference type="NCBI Taxonomy" id="3775"/>
    <lineage>
        <taxon>Eukaryota</taxon>
        <taxon>Viridiplantae</taxon>
        <taxon>Streptophyta</taxon>
        <taxon>Embryophyta</taxon>
        <taxon>Tracheophyta</taxon>
        <taxon>Spermatophyta</taxon>
        <taxon>Magnoliopsida</taxon>
        <taxon>eudicotyledons</taxon>
        <taxon>Gunneridae</taxon>
        <taxon>Pentapetalae</taxon>
        <taxon>rosids</taxon>
        <taxon>fabids</taxon>
        <taxon>Oxalidales</taxon>
        <taxon>Cephalotaceae</taxon>
        <taxon>Cephalotus</taxon>
    </lineage>
</organism>